<protein>
    <recommendedName>
        <fullName evidence="4">Ubiquitin-like protease family profile domain-containing protein</fullName>
    </recommendedName>
</protein>
<dbReference type="Gene3D" id="3.40.395.10">
    <property type="entry name" value="Adenoviral Proteinase, Chain A"/>
    <property type="match status" value="1"/>
</dbReference>
<evidence type="ECO:0008006" key="4">
    <source>
        <dbReference type="Google" id="ProtNLM"/>
    </source>
</evidence>
<evidence type="ECO:0000313" key="2">
    <source>
        <dbReference type="EMBL" id="KAH0450461.1"/>
    </source>
</evidence>
<feature type="region of interest" description="Disordered" evidence="1">
    <location>
        <begin position="96"/>
        <end position="121"/>
    </location>
</feature>
<name>A0AAV7G2B5_DENCH</name>
<keyword evidence="3" id="KW-1185">Reference proteome</keyword>
<sequence>MIGPTQPEDDSKFGIQKLRTKHVVSKFPTFQQCIPLLFEILKFWNSADEGFIVNDHLLKFTSDEIYLVLQNVTDEEVEQLGADLNALQNREIRPDLYPSKLHSPKPKKIHTSPPPSPHSPHAYRGYKQDFEMFIQHINPDSVRESKLIVQHICFKRHWVLIIGRLKDKVWKLYDSLPNPEHKKICTEIIK</sequence>
<proteinExistence type="predicted"/>
<comment type="caution">
    <text evidence="2">The sequence shown here is derived from an EMBL/GenBank/DDBJ whole genome shotgun (WGS) entry which is preliminary data.</text>
</comment>
<organism evidence="2 3">
    <name type="scientific">Dendrobium chrysotoxum</name>
    <name type="common">Orchid</name>
    <dbReference type="NCBI Taxonomy" id="161865"/>
    <lineage>
        <taxon>Eukaryota</taxon>
        <taxon>Viridiplantae</taxon>
        <taxon>Streptophyta</taxon>
        <taxon>Embryophyta</taxon>
        <taxon>Tracheophyta</taxon>
        <taxon>Spermatophyta</taxon>
        <taxon>Magnoliopsida</taxon>
        <taxon>Liliopsida</taxon>
        <taxon>Asparagales</taxon>
        <taxon>Orchidaceae</taxon>
        <taxon>Epidendroideae</taxon>
        <taxon>Malaxideae</taxon>
        <taxon>Dendrobiinae</taxon>
        <taxon>Dendrobium</taxon>
    </lineage>
</organism>
<accession>A0AAV7G2B5</accession>
<evidence type="ECO:0000313" key="3">
    <source>
        <dbReference type="Proteomes" id="UP000775213"/>
    </source>
</evidence>
<reference evidence="2 3" key="1">
    <citation type="journal article" date="2021" name="Hortic Res">
        <title>Chromosome-scale assembly of the Dendrobium chrysotoxum genome enhances the understanding of orchid evolution.</title>
        <authorList>
            <person name="Zhang Y."/>
            <person name="Zhang G.Q."/>
            <person name="Zhang D."/>
            <person name="Liu X.D."/>
            <person name="Xu X.Y."/>
            <person name="Sun W.H."/>
            <person name="Yu X."/>
            <person name="Zhu X."/>
            <person name="Wang Z.W."/>
            <person name="Zhao X."/>
            <person name="Zhong W.Y."/>
            <person name="Chen H."/>
            <person name="Yin W.L."/>
            <person name="Huang T."/>
            <person name="Niu S.C."/>
            <person name="Liu Z.J."/>
        </authorList>
    </citation>
    <scope>NUCLEOTIDE SEQUENCE [LARGE SCALE GENOMIC DNA]</scope>
    <source>
        <strain evidence="2">Lindl</strain>
    </source>
</reference>
<dbReference type="AlphaFoldDB" id="A0AAV7G2B5"/>
<gene>
    <name evidence="2" type="ORF">IEQ34_021153</name>
</gene>
<evidence type="ECO:0000256" key="1">
    <source>
        <dbReference type="SAM" id="MobiDB-lite"/>
    </source>
</evidence>
<dbReference type="Proteomes" id="UP000775213">
    <property type="component" value="Unassembled WGS sequence"/>
</dbReference>
<dbReference type="EMBL" id="JAGFBR010000018">
    <property type="protein sequence ID" value="KAH0450461.1"/>
    <property type="molecule type" value="Genomic_DNA"/>
</dbReference>